<accession>A0A9D9NIS7</accession>
<evidence type="ECO:0008006" key="3">
    <source>
        <dbReference type="Google" id="ProtNLM"/>
    </source>
</evidence>
<name>A0A9D9NIS7_9BACT</name>
<reference evidence="1" key="1">
    <citation type="submission" date="2020-10" db="EMBL/GenBank/DDBJ databases">
        <authorList>
            <person name="Gilroy R."/>
        </authorList>
    </citation>
    <scope>NUCLEOTIDE SEQUENCE</scope>
    <source>
        <strain evidence="1">B1-13419</strain>
    </source>
</reference>
<comment type="caution">
    <text evidence="1">The sequence shown here is derived from an EMBL/GenBank/DDBJ whole genome shotgun (WGS) entry which is preliminary data.</text>
</comment>
<gene>
    <name evidence="1" type="ORF">IAB91_04870</name>
</gene>
<dbReference type="Gene3D" id="2.60.40.3690">
    <property type="match status" value="1"/>
</dbReference>
<dbReference type="AlphaFoldDB" id="A0A9D9NIS7"/>
<proteinExistence type="predicted"/>
<dbReference type="EMBL" id="JADIMD010000074">
    <property type="protein sequence ID" value="MBO8474603.1"/>
    <property type="molecule type" value="Genomic_DNA"/>
</dbReference>
<protein>
    <recommendedName>
        <fullName evidence="3">Major fimbrial subunit protein N-terminal domain-containing protein</fullName>
    </recommendedName>
</protein>
<sequence length="341" mass="38045">MRIRAIALLISVYCIPAFYTGCSLEDDEISGEQDRHNVVLLCRKDASSATLSEIRHSDIFIFNDNPLKRLDSYQHSEGGGPVKAASRRGDKIMVAIANAPMPSDGWRSVNSYEGIQEEISLLQNEDPECPVMSGEAMISSGSDEMHYVEMERLVSEIRINSIRTDFSGREYDGEPLTDVRIYLTNVNASCKYLKKDGFSPEMIVNPGFLDMDALSGFKDRSLLYAETEDIGEETLYPGIKLFCYPNDSPEETPGSPFTRLVIEGKISGHTYWYPVTINRGDFGIASGGDGKGIGRNMCYTYDFTILRTGTSDPDIPVCKDDISVTCMVEPWKEMENETVTF</sequence>
<evidence type="ECO:0000313" key="1">
    <source>
        <dbReference type="EMBL" id="MBO8474603.1"/>
    </source>
</evidence>
<evidence type="ECO:0000313" key="2">
    <source>
        <dbReference type="Proteomes" id="UP000823757"/>
    </source>
</evidence>
<dbReference type="Proteomes" id="UP000823757">
    <property type="component" value="Unassembled WGS sequence"/>
</dbReference>
<organism evidence="1 2">
    <name type="scientific">Candidatus Cryptobacteroides faecigallinarum</name>
    <dbReference type="NCBI Taxonomy" id="2840763"/>
    <lineage>
        <taxon>Bacteria</taxon>
        <taxon>Pseudomonadati</taxon>
        <taxon>Bacteroidota</taxon>
        <taxon>Bacteroidia</taxon>
        <taxon>Bacteroidales</taxon>
        <taxon>Candidatus Cryptobacteroides</taxon>
    </lineage>
</organism>
<reference evidence="1" key="2">
    <citation type="journal article" date="2021" name="PeerJ">
        <title>Extensive microbial diversity within the chicken gut microbiome revealed by metagenomics and culture.</title>
        <authorList>
            <person name="Gilroy R."/>
            <person name="Ravi A."/>
            <person name="Getino M."/>
            <person name="Pursley I."/>
            <person name="Horton D.L."/>
            <person name="Alikhan N.F."/>
            <person name="Baker D."/>
            <person name="Gharbi K."/>
            <person name="Hall N."/>
            <person name="Watson M."/>
            <person name="Adriaenssens E.M."/>
            <person name="Foster-Nyarko E."/>
            <person name="Jarju S."/>
            <person name="Secka A."/>
            <person name="Antonio M."/>
            <person name="Oren A."/>
            <person name="Chaudhuri R.R."/>
            <person name="La Ragione R."/>
            <person name="Hildebrand F."/>
            <person name="Pallen M.J."/>
        </authorList>
    </citation>
    <scope>NUCLEOTIDE SEQUENCE</scope>
    <source>
        <strain evidence="1">B1-13419</strain>
    </source>
</reference>